<comment type="caution">
    <text evidence="5">The sequence shown here is derived from an EMBL/GenBank/DDBJ whole genome shotgun (WGS) entry which is preliminary data.</text>
</comment>
<keyword evidence="1" id="KW-0596">Phosphopantetheine</keyword>
<protein>
    <submittedName>
        <fullName evidence="5">Erythronolide synthase, modules 5 and 6</fullName>
    </submittedName>
</protein>
<reference evidence="5 6" key="1">
    <citation type="submission" date="2016-02" db="EMBL/GenBank/DDBJ databases">
        <title>Genome analysis of coral dinoflagellate symbionts highlights evolutionary adaptations to a symbiotic lifestyle.</title>
        <authorList>
            <person name="Aranda M."/>
            <person name="Li Y."/>
            <person name="Liew Y.J."/>
            <person name="Baumgarten S."/>
            <person name="Simakov O."/>
            <person name="Wilson M."/>
            <person name="Piel J."/>
            <person name="Ashoor H."/>
            <person name="Bougouffa S."/>
            <person name="Bajic V.B."/>
            <person name="Ryu T."/>
            <person name="Ravasi T."/>
            <person name="Bayer T."/>
            <person name="Micklem G."/>
            <person name="Kim H."/>
            <person name="Bhak J."/>
            <person name="Lajeunesse T.C."/>
            <person name="Voolstra C.R."/>
        </authorList>
    </citation>
    <scope>NUCLEOTIDE SEQUENCE [LARGE SCALE GENOMIC DNA]</scope>
    <source>
        <strain evidence="5 6">CCMP2467</strain>
    </source>
</reference>
<feature type="coiled-coil region" evidence="3">
    <location>
        <begin position="166"/>
        <end position="193"/>
    </location>
</feature>
<gene>
    <name evidence="5" type="primary">eryA</name>
    <name evidence="5" type="ORF">AK812_SmicGene5519</name>
</gene>
<name>A0A1Q9ETK9_SYMMI</name>
<dbReference type="SUPFAM" id="SSF48452">
    <property type="entry name" value="TPR-like"/>
    <property type="match status" value="2"/>
</dbReference>
<dbReference type="GO" id="GO:0031177">
    <property type="term" value="F:phosphopantetheine binding"/>
    <property type="evidence" value="ECO:0007669"/>
    <property type="project" value="InterPro"/>
</dbReference>
<dbReference type="Proteomes" id="UP000186817">
    <property type="component" value="Unassembled WGS sequence"/>
</dbReference>
<dbReference type="OMA" id="EWALESS"/>
<dbReference type="InterPro" id="IPR036736">
    <property type="entry name" value="ACP-like_sf"/>
</dbReference>
<proteinExistence type="predicted"/>
<dbReference type="PANTHER" id="PTHR10098">
    <property type="entry name" value="RAPSYN-RELATED"/>
    <property type="match status" value="1"/>
</dbReference>
<evidence type="ECO:0000313" key="5">
    <source>
        <dbReference type="EMBL" id="OLQ10744.1"/>
    </source>
</evidence>
<dbReference type="Gene3D" id="1.10.1200.10">
    <property type="entry name" value="ACP-like"/>
    <property type="match status" value="1"/>
</dbReference>
<keyword evidence="2" id="KW-0597">Phosphoprotein</keyword>
<keyword evidence="6" id="KW-1185">Reference proteome</keyword>
<feature type="domain" description="Carrier" evidence="4">
    <location>
        <begin position="424"/>
        <end position="507"/>
    </location>
</feature>
<dbReference type="PANTHER" id="PTHR10098:SF108">
    <property type="entry name" value="TETRATRICOPEPTIDE REPEAT PROTEIN 28"/>
    <property type="match status" value="1"/>
</dbReference>
<evidence type="ECO:0000259" key="4">
    <source>
        <dbReference type="PROSITE" id="PS50075"/>
    </source>
</evidence>
<evidence type="ECO:0000256" key="3">
    <source>
        <dbReference type="SAM" id="Coils"/>
    </source>
</evidence>
<dbReference type="Pfam" id="PF00550">
    <property type="entry name" value="PP-binding"/>
    <property type="match status" value="1"/>
</dbReference>
<dbReference type="PROSITE" id="PS50075">
    <property type="entry name" value="CARRIER"/>
    <property type="match status" value="1"/>
</dbReference>
<dbReference type="Gene3D" id="1.25.40.10">
    <property type="entry name" value="Tetratricopeptide repeat domain"/>
    <property type="match status" value="2"/>
</dbReference>
<dbReference type="InterPro" id="IPR009081">
    <property type="entry name" value="PP-bd_ACP"/>
</dbReference>
<dbReference type="InterPro" id="IPR020806">
    <property type="entry name" value="PKS_PP-bd"/>
</dbReference>
<organism evidence="5 6">
    <name type="scientific">Symbiodinium microadriaticum</name>
    <name type="common">Dinoflagellate</name>
    <name type="synonym">Zooxanthella microadriatica</name>
    <dbReference type="NCBI Taxonomy" id="2951"/>
    <lineage>
        <taxon>Eukaryota</taxon>
        <taxon>Sar</taxon>
        <taxon>Alveolata</taxon>
        <taxon>Dinophyceae</taxon>
        <taxon>Suessiales</taxon>
        <taxon>Symbiodiniaceae</taxon>
        <taxon>Symbiodinium</taxon>
    </lineage>
</organism>
<evidence type="ECO:0000256" key="1">
    <source>
        <dbReference type="ARBA" id="ARBA00022450"/>
    </source>
</evidence>
<keyword evidence="3" id="KW-0175">Coiled coil</keyword>
<dbReference type="EMBL" id="LSRX01000073">
    <property type="protein sequence ID" value="OLQ10744.1"/>
    <property type="molecule type" value="Genomic_DNA"/>
</dbReference>
<dbReference type="SUPFAM" id="SSF47336">
    <property type="entry name" value="ACP-like"/>
    <property type="match status" value="1"/>
</dbReference>
<dbReference type="SMART" id="SM00823">
    <property type="entry name" value="PKS_PP"/>
    <property type="match status" value="1"/>
</dbReference>
<dbReference type="AlphaFoldDB" id="A0A1Q9ETK9"/>
<dbReference type="OrthoDB" id="438867at2759"/>
<dbReference type="InterPro" id="IPR011990">
    <property type="entry name" value="TPR-like_helical_dom_sf"/>
</dbReference>
<evidence type="ECO:0000313" key="6">
    <source>
        <dbReference type="Proteomes" id="UP000186817"/>
    </source>
</evidence>
<accession>A0A1Q9ETK9</accession>
<sequence>MLRANMKEQVLMLAASAAVYSAREDGEEAEKVLEEAGLDGMVAKEFAFALLQRGLVKEAQDACGQASMAYQVAQDRLGEASVQSCLVQVKIKKEDFSGAAQAANEQKAVYQQMGDRHKEASCLLVAAGCLSNDNNLDSAMAMADEALEISVESEDPIGEAQALMALAEIYSQREDLEMAVNKAKEMRQKAKEIGHRLLEAQACKALANAYQSAEPPRYVEAVRAANEAVLLGKKATYKPLIVEMMLLAVKVNTALVMQDGAQVSLRGAEKAVRPAREAVTVAKATMKKTLISNCLYQLAEVQLMSYQLGPAMTSAKEALEMFRERGDKAGEAGAVILMAETHYAGGRHDKAEETVKEGIELAAACGDQRKEAYGKALQAQIAQSKEAQAAAKAPKMVPMQGMMPQQALPGAPAGDAAPQAAVSVETKQVGLDAAMVQSTVQEMARQAIGVDDELFLDSALMDSGMDSLTAVSFRNGLQQQLGVKLPSSLMFDYPTMKEVSNRIVELRGLGNRVGRMEWALESSSHTFCFAPSLHDVISDADAFYCKIMGSAEELPSYVDFFHLMALAKTLLMQ</sequence>
<evidence type="ECO:0000256" key="2">
    <source>
        <dbReference type="ARBA" id="ARBA00022553"/>
    </source>
</evidence>